<gene>
    <name evidence="1" type="ORF">ESA94_15405</name>
</gene>
<accession>A0A4Q1CG91</accession>
<name>A0A4Q1CG91_9BACT</name>
<protein>
    <recommendedName>
        <fullName evidence="3">DUF4595 domain-containing protein</fullName>
    </recommendedName>
</protein>
<dbReference type="CDD" id="cd12871">
    <property type="entry name" value="Bacuni_01323_like"/>
    <property type="match status" value="1"/>
</dbReference>
<sequence>MKALQTVTAVILFLLTITSCRKDVTVTPSLVNPKAGKKFVQVDYMYDNVLDDVSKYTYDNSGRISSCIEPDYSYFFEYQSATKLMVTKKSNSDNSIARTIEATLNEKGFITSIITKDKSGVVLENTSITYDGEGYLVKHSTQAYGGSYGREYVIENGKLISGKKFNNGAQTGSMVYTVDASKENKQHFTAWGYWHSHNLFGKPLKYLPIEEKEFNAAGVLTWHSKDSYERDADGDVTKIITQFVSDGTTGVTTYKY</sequence>
<dbReference type="EMBL" id="SDHW01000005">
    <property type="protein sequence ID" value="RXK58775.1"/>
    <property type="molecule type" value="Genomic_DNA"/>
</dbReference>
<evidence type="ECO:0000313" key="2">
    <source>
        <dbReference type="Proteomes" id="UP000290204"/>
    </source>
</evidence>
<dbReference type="AlphaFoldDB" id="A0A4Q1CG91"/>
<proteinExistence type="predicted"/>
<dbReference type="Gene3D" id="2.180.10.10">
    <property type="entry name" value="RHS repeat-associated core"/>
    <property type="match status" value="1"/>
</dbReference>
<evidence type="ECO:0000313" key="1">
    <source>
        <dbReference type="EMBL" id="RXK58775.1"/>
    </source>
</evidence>
<organism evidence="1 2">
    <name type="scientific">Lacibacter luteus</name>
    <dbReference type="NCBI Taxonomy" id="2508719"/>
    <lineage>
        <taxon>Bacteria</taxon>
        <taxon>Pseudomonadati</taxon>
        <taxon>Bacteroidota</taxon>
        <taxon>Chitinophagia</taxon>
        <taxon>Chitinophagales</taxon>
        <taxon>Chitinophagaceae</taxon>
        <taxon>Lacibacter</taxon>
    </lineage>
</organism>
<reference evidence="1 2" key="1">
    <citation type="submission" date="2019-01" db="EMBL/GenBank/DDBJ databases">
        <title>Lacibacter sp. strain TTM-7.</title>
        <authorList>
            <person name="Chen W.-M."/>
        </authorList>
    </citation>
    <scope>NUCLEOTIDE SEQUENCE [LARGE SCALE GENOMIC DNA]</scope>
    <source>
        <strain evidence="1 2">TTM-7</strain>
    </source>
</reference>
<dbReference type="RefSeq" id="WP_129131831.1">
    <property type="nucleotide sequence ID" value="NZ_SDHW01000005.1"/>
</dbReference>
<keyword evidence="2" id="KW-1185">Reference proteome</keyword>
<dbReference type="Proteomes" id="UP000290204">
    <property type="component" value="Unassembled WGS sequence"/>
</dbReference>
<evidence type="ECO:0008006" key="3">
    <source>
        <dbReference type="Google" id="ProtNLM"/>
    </source>
</evidence>
<dbReference type="OrthoDB" id="9783748at2"/>
<comment type="caution">
    <text evidence="1">The sequence shown here is derived from an EMBL/GenBank/DDBJ whole genome shotgun (WGS) entry which is preliminary data.</text>
</comment>
<dbReference type="PROSITE" id="PS51257">
    <property type="entry name" value="PROKAR_LIPOPROTEIN"/>
    <property type="match status" value="1"/>
</dbReference>